<evidence type="ECO:0000313" key="2">
    <source>
        <dbReference type="EMBL" id="VGO12774.1"/>
    </source>
</evidence>
<sequence>MVRLPGLPFVLDWVALNKYGKYMRSIFIVAALLVGPWASALELKGKTDFQTLVDLKSRSIEAKILYVGEHWAYLQRGFKKPARIERTKLSEASNGLLDQWATAHMDALTAEELKVVVDAAKAASKGGPLFVDPAPAASHWKITALNPDFRTTGLSGTCVLNMVQKDAWKWEENEEHSRTSSRPRWRLRPSRA</sequence>
<dbReference type="AlphaFoldDB" id="A0A6C2TZ84"/>
<dbReference type="Proteomes" id="UP000366872">
    <property type="component" value="Unassembled WGS sequence"/>
</dbReference>
<evidence type="ECO:0000313" key="3">
    <source>
        <dbReference type="Proteomes" id="UP000366872"/>
    </source>
</evidence>
<feature type="region of interest" description="Disordered" evidence="1">
    <location>
        <begin position="173"/>
        <end position="192"/>
    </location>
</feature>
<dbReference type="EMBL" id="CAAHFG010000001">
    <property type="protein sequence ID" value="VGO12774.1"/>
    <property type="molecule type" value="Genomic_DNA"/>
</dbReference>
<evidence type="ECO:0000256" key="1">
    <source>
        <dbReference type="SAM" id="MobiDB-lite"/>
    </source>
</evidence>
<accession>A0A6C2TZ84</accession>
<reference evidence="2 3" key="1">
    <citation type="submission" date="2019-04" db="EMBL/GenBank/DDBJ databases">
        <authorList>
            <person name="Van Vliet M D."/>
        </authorList>
    </citation>
    <scope>NUCLEOTIDE SEQUENCE [LARGE SCALE GENOMIC DNA]</scope>
    <source>
        <strain evidence="2 3">F1</strain>
    </source>
</reference>
<protein>
    <submittedName>
        <fullName evidence="2">Uncharacterized protein</fullName>
    </submittedName>
</protein>
<proteinExistence type="predicted"/>
<organism evidence="2 3">
    <name type="scientific">Pontiella desulfatans</name>
    <dbReference type="NCBI Taxonomy" id="2750659"/>
    <lineage>
        <taxon>Bacteria</taxon>
        <taxon>Pseudomonadati</taxon>
        <taxon>Kiritimatiellota</taxon>
        <taxon>Kiritimatiellia</taxon>
        <taxon>Kiritimatiellales</taxon>
        <taxon>Pontiellaceae</taxon>
        <taxon>Pontiella</taxon>
    </lineage>
</organism>
<gene>
    <name evidence="2" type="ORF">PDESU_01328</name>
</gene>
<name>A0A6C2TZ84_PONDE</name>
<keyword evidence="3" id="KW-1185">Reference proteome</keyword>
<feature type="compositionally biased region" description="Basic residues" evidence="1">
    <location>
        <begin position="179"/>
        <end position="192"/>
    </location>
</feature>